<keyword evidence="5" id="KW-0732">Signal</keyword>
<evidence type="ECO:0000256" key="4">
    <source>
        <dbReference type="ARBA" id="ARBA00023157"/>
    </source>
</evidence>
<dbReference type="EMBL" id="OZ035839">
    <property type="protein sequence ID" value="CAL1585145.1"/>
    <property type="molecule type" value="Genomic_DNA"/>
</dbReference>
<dbReference type="Pfam" id="PF09258">
    <property type="entry name" value="Glyco_transf_64"/>
    <property type="match status" value="1"/>
</dbReference>
<keyword evidence="8" id="KW-1185">Reference proteome</keyword>
<evidence type="ECO:0000259" key="6">
    <source>
        <dbReference type="Pfam" id="PF09258"/>
    </source>
</evidence>
<feature type="chain" id="PRO_5043696465" description="Glycosyl transferase 64 domain-containing protein" evidence="5">
    <location>
        <begin position="29"/>
        <end position="182"/>
    </location>
</feature>
<dbReference type="GO" id="GO:0005789">
    <property type="term" value="C:endoplasmic reticulum membrane"/>
    <property type="evidence" value="ECO:0007669"/>
    <property type="project" value="UniProtKB-SubCell"/>
</dbReference>
<sequence length="182" mass="20797">MVVPGGSHGCSWLVTWLCLVGHMVPSITRSVVRDRILSLRQQSQFLWDAYFSSVTKIVLTTIEIIQDRVDSHISRNHFLWNSLPGGLYALPQYSTDPSQFPFYYHRLGKRPMQQFTAVVHMVSPLLVQVSPVLKLIIAVSKSKFCAQILVLWNCDKPLPQRNKWPSTSVPLSLCLWCEDTTR</sequence>
<dbReference type="InterPro" id="IPR015338">
    <property type="entry name" value="GT64_dom"/>
</dbReference>
<dbReference type="InterPro" id="IPR029044">
    <property type="entry name" value="Nucleotide-diphossugar_trans"/>
</dbReference>
<evidence type="ECO:0000256" key="5">
    <source>
        <dbReference type="SAM" id="SignalP"/>
    </source>
</evidence>
<proteinExistence type="inferred from homology"/>
<reference evidence="7 8" key="1">
    <citation type="submission" date="2024-04" db="EMBL/GenBank/DDBJ databases">
        <authorList>
            <person name="Waldvogel A.-M."/>
            <person name="Schoenle A."/>
        </authorList>
    </citation>
    <scope>NUCLEOTIDE SEQUENCE [LARGE SCALE GENOMIC DNA]</scope>
</reference>
<accession>A0AAV2K826</accession>
<dbReference type="Gene3D" id="3.90.550.10">
    <property type="entry name" value="Spore Coat Polysaccharide Biosynthesis Protein SpsA, Chain A"/>
    <property type="match status" value="1"/>
</dbReference>
<dbReference type="GO" id="GO:0016757">
    <property type="term" value="F:glycosyltransferase activity"/>
    <property type="evidence" value="ECO:0007669"/>
    <property type="project" value="InterPro"/>
</dbReference>
<keyword evidence="4" id="KW-1015">Disulfide bond</keyword>
<comment type="subcellular location">
    <subcellularLocation>
        <location evidence="1">Endoplasmic reticulum membrane</location>
        <topology evidence="1">Single-pass type II membrane protein</topology>
    </subcellularLocation>
</comment>
<feature type="signal peptide" evidence="5">
    <location>
        <begin position="1"/>
        <end position="28"/>
    </location>
</feature>
<evidence type="ECO:0000256" key="1">
    <source>
        <dbReference type="ARBA" id="ARBA00004648"/>
    </source>
</evidence>
<keyword evidence="3" id="KW-0808">Transferase</keyword>
<organism evidence="7 8">
    <name type="scientific">Knipowitschia caucasica</name>
    <name type="common">Caucasian dwarf goby</name>
    <name type="synonym">Pomatoschistus caucasicus</name>
    <dbReference type="NCBI Taxonomy" id="637954"/>
    <lineage>
        <taxon>Eukaryota</taxon>
        <taxon>Metazoa</taxon>
        <taxon>Chordata</taxon>
        <taxon>Craniata</taxon>
        <taxon>Vertebrata</taxon>
        <taxon>Euteleostomi</taxon>
        <taxon>Actinopterygii</taxon>
        <taxon>Neopterygii</taxon>
        <taxon>Teleostei</taxon>
        <taxon>Neoteleostei</taxon>
        <taxon>Acanthomorphata</taxon>
        <taxon>Gobiaria</taxon>
        <taxon>Gobiiformes</taxon>
        <taxon>Gobioidei</taxon>
        <taxon>Gobiidae</taxon>
        <taxon>Gobiinae</taxon>
        <taxon>Knipowitschia</taxon>
    </lineage>
</organism>
<protein>
    <recommendedName>
        <fullName evidence="6">Glycosyl transferase 64 domain-containing protein</fullName>
    </recommendedName>
</protein>
<dbReference type="Proteomes" id="UP001497482">
    <property type="component" value="Chromosome 17"/>
</dbReference>
<evidence type="ECO:0000313" key="8">
    <source>
        <dbReference type="Proteomes" id="UP001497482"/>
    </source>
</evidence>
<comment type="similarity">
    <text evidence="2">Belongs to the glycosyltransferase 47 family.</text>
</comment>
<evidence type="ECO:0000256" key="3">
    <source>
        <dbReference type="ARBA" id="ARBA00022679"/>
    </source>
</evidence>
<name>A0AAV2K826_KNICA</name>
<evidence type="ECO:0000313" key="7">
    <source>
        <dbReference type="EMBL" id="CAL1585145.1"/>
    </source>
</evidence>
<gene>
    <name evidence="7" type="ORF">KC01_LOCUS15389</name>
</gene>
<dbReference type="AlphaFoldDB" id="A0AAV2K826"/>
<evidence type="ECO:0000256" key="2">
    <source>
        <dbReference type="ARBA" id="ARBA00010271"/>
    </source>
</evidence>
<dbReference type="GO" id="GO:1901135">
    <property type="term" value="P:carbohydrate derivative metabolic process"/>
    <property type="evidence" value="ECO:0007669"/>
    <property type="project" value="UniProtKB-ARBA"/>
</dbReference>
<feature type="domain" description="Glycosyl transferase 64" evidence="6">
    <location>
        <begin position="115"/>
        <end position="173"/>
    </location>
</feature>